<dbReference type="OrthoDB" id="690068at2759"/>
<protein>
    <recommendedName>
        <fullName evidence="4">Plant bHLH transcription factor ACT-like domain-containing protein</fullName>
    </recommendedName>
</protein>
<feature type="region of interest" description="Disordered" evidence="3">
    <location>
        <begin position="41"/>
        <end position="72"/>
    </location>
</feature>
<dbReference type="GO" id="GO:0003700">
    <property type="term" value="F:DNA-binding transcription factor activity"/>
    <property type="evidence" value="ECO:0007669"/>
    <property type="project" value="InterPro"/>
</dbReference>
<reference evidence="5 6" key="1">
    <citation type="journal article" date="2019" name="Sci. Rep.">
        <title>A high-quality genome of Eragrostis curvula grass provides insights into Poaceae evolution and supports new strategies to enhance forage quality.</title>
        <authorList>
            <person name="Carballo J."/>
            <person name="Santos B.A.C.M."/>
            <person name="Zappacosta D."/>
            <person name="Garbus I."/>
            <person name="Selva J.P."/>
            <person name="Gallo C.A."/>
            <person name="Diaz A."/>
            <person name="Albertini E."/>
            <person name="Caccamo M."/>
            <person name="Echenique V."/>
        </authorList>
    </citation>
    <scope>NUCLEOTIDE SEQUENCE [LARGE SCALE GENOMIC DNA]</scope>
    <source>
        <strain evidence="6">cv. Victoria</strain>
        <tissue evidence="5">Leaf</tissue>
    </source>
</reference>
<evidence type="ECO:0000313" key="5">
    <source>
        <dbReference type="EMBL" id="TVU14526.1"/>
    </source>
</evidence>
<feature type="compositionally biased region" description="Polar residues" evidence="3">
    <location>
        <begin position="45"/>
        <end position="54"/>
    </location>
</feature>
<evidence type="ECO:0000256" key="1">
    <source>
        <dbReference type="ARBA" id="ARBA00004123"/>
    </source>
</evidence>
<proteinExistence type="predicted"/>
<gene>
    <name evidence="5" type="ORF">EJB05_38001</name>
</gene>
<dbReference type="EMBL" id="RWGY01000031">
    <property type="protein sequence ID" value="TVU14526.1"/>
    <property type="molecule type" value="Genomic_DNA"/>
</dbReference>
<feature type="non-terminal residue" evidence="5">
    <location>
        <position position="1"/>
    </location>
</feature>
<dbReference type="PANTHER" id="PTHR46772">
    <property type="entry name" value="BHLH DOMAIN-CONTAINING PROTEIN"/>
    <property type="match status" value="1"/>
</dbReference>
<evidence type="ECO:0000259" key="4">
    <source>
        <dbReference type="Pfam" id="PF22754"/>
    </source>
</evidence>
<feature type="domain" description="Plant bHLH transcription factor ACT-like" evidence="4">
    <location>
        <begin position="105"/>
        <end position="152"/>
    </location>
</feature>
<dbReference type="Pfam" id="PF22754">
    <property type="entry name" value="bHLH-TF_ACT-like_plant"/>
    <property type="match status" value="1"/>
</dbReference>
<dbReference type="Proteomes" id="UP000324897">
    <property type="component" value="Unassembled WGS sequence"/>
</dbReference>
<feature type="compositionally biased region" description="Polar residues" evidence="3">
    <location>
        <begin position="62"/>
        <end position="72"/>
    </location>
</feature>
<comment type="caution">
    <text evidence="5">The sequence shown here is derived from an EMBL/GenBank/DDBJ whole genome shotgun (WGS) entry which is preliminary data.</text>
</comment>
<keyword evidence="2" id="KW-0539">Nucleus</keyword>
<dbReference type="InterPro" id="IPR044278">
    <property type="entry name" value="BHLH95-like"/>
</dbReference>
<dbReference type="PANTHER" id="PTHR46772:SF8">
    <property type="entry name" value="TRANSCRIPTION FACTOR BHLH95"/>
    <property type="match status" value="1"/>
</dbReference>
<keyword evidence="6" id="KW-1185">Reference proteome</keyword>
<evidence type="ECO:0000256" key="3">
    <source>
        <dbReference type="SAM" id="MobiDB-lite"/>
    </source>
</evidence>
<dbReference type="GO" id="GO:0009960">
    <property type="term" value="P:endosperm development"/>
    <property type="evidence" value="ECO:0007669"/>
    <property type="project" value="InterPro"/>
</dbReference>
<dbReference type="AlphaFoldDB" id="A0A5J9TT08"/>
<evidence type="ECO:0000256" key="2">
    <source>
        <dbReference type="ARBA" id="ARBA00023242"/>
    </source>
</evidence>
<dbReference type="InterPro" id="IPR054502">
    <property type="entry name" value="bHLH-TF_ACT-like_plant"/>
</dbReference>
<comment type="subcellular location">
    <subcellularLocation>
        <location evidence="1">Nucleus</location>
    </subcellularLocation>
</comment>
<sequence length="188" mass="20782">MFDLILQADKTSIVDGAVEYIKTLECTVQRLQKRKMERMRAQNLGARSSTSTAPPTRHGTPALSTRESTPTDMTQNWNTQAMASSIAQSLLGPGQAWCSSNIVLNTTGNDGIISVCMPRQHGVLTKALHVLEKFCIDVVTMSISSDLNQTMFNIHARINAAAPHLSRHMTAEDRYKLAVSMMTQWFAN</sequence>
<evidence type="ECO:0000313" key="6">
    <source>
        <dbReference type="Proteomes" id="UP000324897"/>
    </source>
</evidence>
<name>A0A5J9TT08_9POAL</name>
<accession>A0A5J9TT08</accession>
<organism evidence="5 6">
    <name type="scientific">Eragrostis curvula</name>
    <name type="common">weeping love grass</name>
    <dbReference type="NCBI Taxonomy" id="38414"/>
    <lineage>
        <taxon>Eukaryota</taxon>
        <taxon>Viridiplantae</taxon>
        <taxon>Streptophyta</taxon>
        <taxon>Embryophyta</taxon>
        <taxon>Tracheophyta</taxon>
        <taxon>Spermatophyta</taxon>
        <taxon>Magnoliopsida</taxon>
        <taxon>Liliopsida</taxon>
        <taxon>Poales</taxon>
        <taxon>Poaceae</taxon>
        <taxon>PACMAD clade</taxon>
        <taxon>Chloridoideae</taxon>
        <taxon>Eragrostideae</taxon>
        <taxon>Eragrostidinae</taxon>
        <taxon>Eragrostis</taxon>
    </lineage>
</organism>
<dbReference type="Gramene" id="TVU14526">
    <property type="protein sequence ID" value="TVU14526"/>
    <property type="gene ID" value="EJB05_38001"/>
</dbReference>